<dbReference type="RefSeq" id="WP_375063303.1">
    <property type="nucleotide sequence ID" value="NZ_JBHGBT010000011.1"/>
</dbReference>
<organism evidence="2 3">
    <name type="scientific">Streptomyces carpaticus</name>
    <dbReference type="NCBI Taxonomy" id="285558"/>
    <lineage>
        <taxon>Bacteria</taxon>
        <taxon>Bacillati</taxon>
        <taxon>Actinomycetota</taxon>
        <taxon>Actinomycetes</taxon>
        <taxon>Kitasatosporales</taxon>
        <taxon>Streptomycetaceae</taxon>
        <taxon>Streptomyces</taxon>
    </lineage>
</organism>
<dbReference type="Pfam" id="PF16313">
    <property type="entry name" value="DUF4953"/>
    <property type="match status" value="1"/>
</dbReference>
<gene>
    <name evidence="2" type="ORF">ACE11A_13595</name>
</gene>
<evidence type="ECO:0000313" key="2">
    <source>
        <dbReference type="EMBL" id="MFB4195387.1"/>
    </source>
</evidence>
<keyword evidence="2" id="KW-0645">Protease</keyword>
<protein>
    <submittedName>
        <fullName evidence="2">Zinc-dependent metalloprotease</fullName>
    </submittedName>
</protein>
<proteinExistence type="predicted"/>
<name>A0ABV4ZN72_9ACTN</name>
<comment type="caution">
    <text evidence="2">The sequence shown here is derived from an EMBL/GenBank/DDBJ whole genome shotgun (WGS) entry which is preliminary data.</text>
</comment>
<reference evidence="2 3" key="1">
    <citation type="submission" date="2024-09" db="EMBL/GenBank/DDBJ databases">
        <title>Draft genome sequence of multifaceted antimicrobials producing Streptomyces sp. strain FH1.</title>
        <authorList>
            <person name="Hassan F."/>
            <person name="Ali H."/>
            <person name="Hassan N."/>
            <person name="Nawaz A."/>
        </authorList>
    </citation>
    <scope>NUCLEOTIDE SEQUENCE [LARGE SCALE GENOMIC DNA]</scope>
    <source>
        <strain evidence="2 3">FH1</strain>
    </source>
</reference>
<dbReference type="EMBL" id="JBHGBT010000011">
    <property type="protein sequence ID" value="MFB4195387.1"/>
    <property type="molecule type" value="Genomic_DNA"/>
</dbReference>
<feature type="domain" description="EcxA zinc-binding" evidence="1">
    <location>
        <begin position="12"/>
        <end position="119"/>
    </location>
</feature>
<dbReference type="Proteomes" id="UP001577267">
    <property type="component" value="Unassembled WGS sequence"/>
</dbReference>
<dbReference type="GO" id="GO:0008237">
    <property type="term" value="F:metallopeptidase activity"/>
    <property type="evidence" value="ECO:0007669"/>
    <property type="project" value="UniProtKB-KW"/>
</dbReference>
<accession>A0ABV4ZN72</accession>
<dbReference type="InterPro" id="IPR032534">
    <property type="entry name" value="EcxA_zinc-bd"/>
</dbReference>
<keyword evidence="2" id="KW-0482">Metalloprotease</keyword>
<keyword evidence="3" id="KW-1185">Reference proteome</keyword>
<sequence length="135" mass="14034">MTAPIPPPAASLARLRARAAADGLLYLSDEDANGPGAAHADAVPWAVPLADPFAALEEVLEVRRTALAGFARGVLPPDHHNGALEDRALLLHLYHRHQLTAVARLVGGVRYACTRPGTTPVAAAWSPANSSGPPC</sequence>
<keyword evidence="2" id="KW-0378">Hydrolase</keyword>
<evidence type="ECO:0000259" key="1">
    <source>
        <dbReference type="Pfam" id="PF16313"/>
    </source>
</evidence>
<evidence type="ECO:0000313" key="3">
    <source>
        <dbReference type="Proteomes" id="UP001577267"/>
    </source>
</evidence>